<proteinExistence type="predicted"/>
<evidence type="ECO:0000256" key="1">
    <source>
        <dbReference type="SAM" id="SignalP"/>
    </source>
</evidence>
<dbReference type="EMBL" id="CADIJX010000004">
    <property type="protein sequence ID" value="CAB3661044.1"/>
    <property type="molecule type" value="Genomic_DNA"/>
</dbReference>
<dbReference type="InterPro" id="IPR016147">
    <property type="entry name" value="Pili_assmbl_chaperone_N"/>
</dbReference>
<evidence type="ECO:0000313" key="4">
    <source>
        <dbReference type="Proteomes" id="UP000494108"/>
    </source>
</evidence>
<organism evidence="3 4">
    <name type="scientific">Achromobacter pestifer</name>
    <dbReference type="NCBI Taxonomy" id="1353889"/>
    <lineage>
        <taxon>Bacteria</taxon>
        <taxon>Pseudomonadati</taxon>
        <taxon>Pseudomonadota</taxon>
        <taxon>Betaproteobacteria</taxon>
        <taxon>Burkholderiales</taxon>
        <taxon>Alcaligenaceae</taxon>
        <taxon>Achromobacter</taxon>
    </lineage>
</organism>
<name>A0A6S6Z3U2_9BURK</name>
<dbReference type="GO" id="GO:0030288">
    <property type="term" value="C:outer membrane-bounded periplasmic space"/>
    <property type="evidence" value="ECO:0007669"/>
    <property type="project" value="InterPro"/>
</dbReference>
<feature type="domain" description="Pili assembly chaperone N-terminal" evidence="2">
    <location>
        <begin position="25"/>
        <end position="140"/>
    </location>
</feature>
<dbReference type="InterPro" id="IPR050643">
    <property type="entry name" value="Periplasmic_pilus_chap"/>
</dbReference>
<dbReference type="GO" id="GO:0071555">
    <property type="term" value="P:cell wall organization"/>
    <property type="evidence" value="ECO:0007669"/>
    <property type="project" value="InterPro"/>
</dbReference>
<evidence type="ECO:0000313" key="3">
    <source>
        <dbReference type="EMBL" id="CAB3661044.1"/>
    </source>
</evidence>
<keyword evidence="4" id="KW-1185">Reference proteome</keyword>
<dbReference type="PANTHER" id="PTHR30251">
    <property type="entry name" value="PILUS ASSEMBLY CHAPERONE"/>
    <property type="match status" value="1"/>
</dbReference>
<dbReference type="RefSeq" id="WP_217481480.1">
    <property type="nucleotide sequence ID" value="NZ_CADIJX010000004.1"/>
</dbReference>
<sequence>MQALLRIVLAFCMGAWMGLAHGAALQISPVLVDMAPQQAASGIMLRNPGNTPIYGQVRIYRWDQEGGDDVLTATEEVQASPPIIQVAPGGEQLVRLVRASREVGPTERSYRLIIDEIPDPATPGISGVVLRLRYSVPVFVAGAAPSPAPDLAWQVQQAGDSWVLRLSNTGTRYAQVAAVQILNAAGKPMANVDGLLGYALAQRAREWRIPAKQKAPGSVRIKALINGDVVTVSPRID</sequence>
<reference evidence="3 4" key="1">
    <citation type="submission" date="2020-04" db="EMBL/GenBank/DDBJ databases">
        <authorList>
            <person name="De Canck E."/>
        </authorList>
    </citation>
    <scope>NUCLEOTIDE SEQUENCE [LARGE SCALE GENOMIC DNA]</scope>
    <source>
        <strain evidence="3 4">LMG 3431</strain>
    </source>
</reference>
<feature type="chain" id="PRO_5028932383" description="Pili assembly chaperone N-terminal domain-containing protein" evidence="1">
    <location>
        <begin position="23"/>
        <end position="237"/>
    </location>
</feature>
<feature type="signal peptide" evidence="1">
    <location>
        <begin position="1"/>
        <end position="22"/>
    </location>
</feature>
<gene>
    <name evidence="3" type="ORF">LMG3431_03332</name>
</gene>
<dbReference type="PANTHER" id="PTHR30251:SF4">
    <property type="entry name" value="SLR1668 PROTEIN"/>
    <property type="match status" value="1"/>
</dbReference>
<dbReference type="SUPFAM" id="SSF49354">
    <property type="entry name" value="PapD-like"/>
    <property type="match status" value="1"/>
</dbReference>
<dbReference type="Proteomes" id="UP000494108">
    <property type="component" value="Unassembled WGS sequence"/>
</dbReference>
<dbReference type="Gene3D" id="2.60.40.10">
    <property type="entry name" value="Immunoglobulins"/>
    <property type="match status" value="1"/>
</dbReference>
<accession>A0A6S6Z3U2</accession>
<keyword evidence="1" id="KW-0732">Signal</keyword>
<dbReference type="AlphaFoldDB" id="A0A6S6Z3U2"/>
<evidence type="ECO:0000259" key="2">
    <source>
        <dbReference type="Pfam" id="PF00345"/>
    </source>
</evidence>
<dbReference type="InterPro" id="IPR008962">
    <property type="entry name" value="PapD-like_sf"/>
</dbReference>
<dbReference type="Pfam" id="PF00345">
    <property type="entry name" value="PapD_N"/>
    <property type="match status" value="1"/>
</dbReference>
<dbReference type="InterPro" id="IPR013783">
    <property type="entry name" value="Ig-like_fold"/>
</dbReference>
<protein>
    <recommendedName>
        <fullName evidence="2">Pili assembly chaperone N-terminal domain-containing protein</fullName>
    </recommendedName>
</protein>